<dbReference type="Gene3D" id="3.40.50.150">
    <property type="entry name" value="Vaccinia Virus protein VP39"/>
    <property type="match status" value="1"/>
</dbReference>
<dbReference type="EC" id="2.1.1.-" evidence="3"/>
<evidence type="ECO:0000313" key="6">
    <source>
        <dbReference type="Proteomes" id="UP000037020"/>
    </source>
</evidence>
<feature type="non-terminal residue" evidence="5">
    <location>
        <position position="194"/>
    </location>
</feature>
<proteinExistence type="inferred from homology"/>
<evidence type="ECO:0000256" key="3">
    <source>
        <dbReference type="RuleBase" id="RU362026"/>
    </source>
</evidence>
<dbReference type="PRINTS" id="PR00508">
    <property type="entry name" value="S21N4MTFRASE"/>
</dbReference>
<feature type="non-terminal residue" evidence="5">
    <location>
        <position position="1"/>
    </location>
</feature>
<gene>
    <name evidence="5" type="ORF">ADK38_26315</name>
</gene>
<evidence type="ECO:0000259" key="4">
    <source>
        <dbReference type="Pfam" id="PF01555"/>
    </source>
</evidence>
<evidence type="ECO:0000256" key="1">
    <source>
        <dbReference type="ARBA" id="ARBA00022603"/>
    </source>
</evidence>
<protein>
    <recommendedName>
        <fullName evidence="3">Methyltransferase</fullName>
        <ecNumber evidence="3">2.1.1.-</ecNumber>
    </recommendedName>
</protein>
<keyword evidence="2" id="KW-0808">Transferase</keyword>
<dbReference type="InterPro" id="IPR029063">
    <property type="entry name" value="SAM-dependent_MTases_sf"/>
</dbReference>
<sequence length="194" mass="22227">SPWFTGPYEPSSDDPTNPAFGDWLDGYMAEFARVLRPDGSVVIETGCSWARDRPVRTVQNLAAISRLLARGDWHLLQEFYWYNPELLDARDEWVTEGRIRLHDCVTTWFWLARTPDVPVDTRRVRGFQNYLTQPFGNFLTMGDSAADYPYLDGVPERLSRADADRFPVAAPLYFIRLLTEEGERVVDPFCGIGS</sequence>
<feature type="domain" description="DNA methylase N-4/N-6" evidence="4">
    <location>
        <begin position="19"/>
        <end position="194"/>
    </location>
</feature>
<name>A0ABR5J272_9ACTN</name>
<dbReference type="InterPro" id="IPR002941">
    <property type="entry name" value="DNA_methylase_N4/N6"/>
</dbReference>
<dbReference type="EMBL" id="LGUT01002323">
    <property type="protein sequence ID" value="KOG87281.1"/>
    <property type="molecule type" value="Genomic_DNA"/>
</dbReference>
<comment type="similarity">
    <text evidence="3">Belongs to the N(4)/N(6)-methyltransferase family.</text>
</comment>
<accession>A0ABR5J272</accession>
<dbReference type="InterPro" id="IPR001091">
    <property type="entry name" value="RM_Methyltransferase"/>
</dbReference>
<organism evidence="5 6">
    <name type="scientific">Streptomyces varsoviensis</name>
    <dbReference type="NCBI Taxonomy" id="67373"/>
    <lineage>
        <taxon>Bacteria</taxon>
        <taxon>Bacillati</taxon>
        <taxon>Actinomycetota</taxon>
        <taxon>Actinomycetes</taxon>
        <taxon>Kitasatosporales</taxon>
        <taxon>Streptomycetaceae</taxon>
        <taxon>Streptomyces</taxon>
    </lineage>
</organism>
<comment type="caution">
    <text evidence="5">The sequence shown here is derived from an EMBL/GenBank/DDBJ whole genome shotgun (WGS) entry which is preliminary data.</text>
</comment>
<evidence type="ECO:0000313" key="5">
    <source>
        <dbReference type="EMBL" id="KOG87281.1"/>
    </source>
</evidence>
<keyword evidence="1" id="KW-0489">Methyltransferase</keyword>
<reference evidence="5 6" key="1">
    <citation type="submission" date="2015-07" db="EMBL/GenBank/DDBJ databases">
        <authorList>
            <person name="Ju K.-S."/>
            <person name="Doroghazi J.R."/>
            <person name="Metcalf W.W."/>
        </authorList>
    </citation>
    <scope>NUCLEOTIDE SEQUENCE [LARGE SCALE GENOMIC DNA]</scope>
    <source>
        <strain evidence="5 6">NRRL B-3589</strain>
    </source>
</reference>
<dbReference type="SUPFAM" id="SSF53335">
    <property type="entry name" value="S-adenosyl-L-methionine-dependent methyltransferases"/>
    <property type="match status" value="1"/>
</dbReference>
<evidence type="ECO:0000256" key="2">
    <source>
        <dbReference type="ARBA" id="ARBA00022679"/>
    </source>
</evidence>
<dbReference type="Proteomes" id="UP000037020">
    <property type="component" value="Unassembled WGS sequence"/>
</dbReference>
<dbReference type="Pfam" id="PF01555">
    <property type="entry name" value="N6_N4_Mtase"/>
    <property type="match status" value="1"/>
</dbReference>
<keyword evidence="6" id="KW-1185">Reference proteome</keyword>